<reference evidence="3 4" key="2">
    <citation type="submission" date="2015-02" db="EMBL/GenBank/DDBJ databases">
        <title>The complete genome of Sphingomonas hengshuiensis sp. WHSC-8 isolated from soil of Hengshui Lake.</title>
        <authorList>
            <person name="Wei S."/>
            <person name="Guo J."/>
            <person name="Su C."/>
            <person name="Wu R."/>
            <person name="Zhang Z."/>
            <person name="Liang K."/>
            <person name="Li H."/>
            <person name="Wang T."/>
            <person name="Liu H."/>
            <person name="Zhang C."/>
            <person name="Li Z."/>
            <person name="Wang Q."/>
            <person name="Meng J."/>
        </authorList>
    </citation>
    <scope>NUCLEOTIDE SEQUENCE [LARGE SCALE GENOMIC DNA]</scope>
    <source>
        <strain evidence="3 4">WHSC-8</strain>
    </source>
</reference>
<dbReference type="Pfam" id="PF10110">
    <property type="entry name" value="GPDPase_memb"/>
    <property type="match status" value="1"/>
</dbReference>
<accession>A0A7U5BEV6</accession>
<feature type="transmembrane region" description="Helical" evidence="1">
    <location>
        <begin position="94"/>
        <end position="124"/>
    </location>
</feature>
<evidence type="ECO:0000256" key="1">
    <source>
        <dbReference type="SAM" id="Phobius"/>
    </source>
</evidence>
<evidence type="ECO:0000313" key="4">
    <source>
        <dbReference type="Proteomes" id="UP000032300"/>
    </source>
</evidence>
<keyword evidence="1" id="KW-0812">Transmembrane</keyword>
<proteinExistence type="predicted"/>
<dbReference type="KEGG" id="sphi:TS85_02335"/>
<feature type="transmembrane region" description="Helical" evidence="1">
    <location>
        <begin position="144"/>
        <end position="171"/>
    </location>
</feature>
<dbReference type="InterPro" id="IPR018476">
    <property type="entry name" value="GlyceroP-diester-Pdiesterase_M"/>
</dbReference>
<keyword evidence="4" id="KW-1185">Reference proteome</keyword>
<evidence type="ECO:0000259" key="2">
    <source>
        <dbReference type="Pfam" id="PF10110"/>
    </source>
</evidence>
<sequence>MVKMGTVWDRTAEFLSDNIGMVLPVALLAFFVPASIEGNFEAAMAGGSIALTAVLRGLQLAFAVLSLWGTLTLTAMALDLSGETTAGRIGAQRLVPAIVVSLVLLAAAVVLALPVLGILVAGGVDLTAMASGAIPEVDGQTAGIASLYLLVLFVAMLWIGARLIVTTPAIVRENRWLSAIRQSWRLTRGSTLRIVGVILLYALVSWVAQLAANTVFGSIFALVAGGDGQGVTLAGVLTSIVTAAVQTAFMVILPAFEAKLYLALTAQAGLRSTDSLA</sequence>
<feature type="domain" description="Glycerophosphoryl diester phosphodiesterase membrane" evidence="2">
    <location>
        <begin position="145"/>
        <end position="267"/>
    </location>
</feature>
<protein>
    <recommendedName>
        <fullName evidence="2">Glycerophosphoryl diester phosphodiesterase membrane domain-containing protein</fullName>
    </recommendedName>
</protein>
<gene>
    <name evidence="3" type="ORF">TS85_02335</name>
</gene>
<dbReference type="EMBL" id="CP010836">
    <property type="protein sequence ID" value="AJP70905.1"/>
    <property type="molecule type" value="Genomic_DNA"/>
</dbReference>
<feature type="transmembrane region" description="Helical" evidence="1">
    <location>
        <begin position="192"/>
        <end position="212"/>
    </location>
</feature>
<keyword evidence="1" id="KW-1133">Transmembrane helix</keyword>
<feature type="transmembrane region" description="Helical" evidence="1">
    <location>
        <begin position="232"/>
        <end position="256"/>
    </location>
</feature>
<name>A0A7U5BEV6_9SPHN</name>
<evidence type="ECO:0000313" key="3">
    <source>
        <dbReference type="EMBL" id="AJP70905.1"/>
    </source>
</evidence>
<dbReference type="Proteomes" id="UP000032300">
    <property type="component" value="Chromosome"/>
</dbReference>
<dbReference type="AlphaFoldDB" id="A0A7U5BEV6"/>
<organism evidence="3 4">
    <name type="scientific">Sphingomonas hengshuiensis</name>
    <dbReference type="NCBI Taxonomy" id="1609977"/>
    <lineage>
        <taxon>Bacteria</taxon>
        <taxon>Pseudomonadati</taxon>
        <taxon>Pseudomonadota</taxon>
        <taxon>Alphaproteobacteria</taxon>
        <taxon>Sphingomonadales</taxon>
        <taxon>Sphingomonadaceae</taxon>
        <taxon>Sphingomonas</taxon>
    </lineage>
</organism>
<feature type="transmembrane region" description="Helical" evidence="1">
    <location>
        <begin position="60"/>
        <end position="82"/>
    </location>
</feature>
<keyword evidence="1" id="KW-0472">Membrane</keyword>
<reference evidence="3 4" key="1">
    <citation type="journal article" date="2015" name="Int. J. Syst. Evol. Microbiol.">
        <title>Sphingomonas hengshuiensis sp. nov., isolated from lake wetland.</title>
        <authorList>
            <person name="Wei S."/>
            <person name="Wang T."/>
            <person name="Liu H."/>
            <person name="Zhang C."/>
            <person name="Guo J."/>
            <person name="Wang Q."/>
            <person name="Liang K."/>
            <person name="Zhang Z."/>
        </authorList>
    </citation>
    <scope>NUCLEOTIDE SEQUENCE [LARGE SCALE GENOMIC DNA]</scope>
    <source>
        <strain evidence="3 4">WHSC-8</strain>
    </source>
</reference>